<evidence type="ECO:0000313" key="1">
    <source>
        <dbReference type="EMBL" id="NEL81599.1"/>
    </source>
</evidence>
<proteinExistence type="predicted"/>
<dbReference type="Proteomes" id="UP000471082">
    <property type="component" value="Unassembled WGS sequence"/>
</dbReference>
<comment type="caution">
    <text evidence="1">The sequence shown here is derived from an EMBL/GenBank/DDBJ whole genome shotgun (WGS) entry which is preliminary data.</text>
</comment>
<reference evidence="1 2" key="1">
    <citation type="submission" date="2019-11" db="EMBL/GenBank/DDBJ databases">
        <title>Genome-resolved metagenomics to study the prevalence of co-infection and intraspecific heterogeneity among plant pathogen metapopulations.</title>
        <authorList>
            <person name="Newberry E."/>
            <person name="Bhandari R."/>
            <person name="Kemble J."/>
            <person name="Sikora E."/>
            <person name="Potnis N."/>
        </authorList>
    </citation>
    <scope>NUCLEOTIDE SEQUENCE [LARGE SCALE GENOMIC DNA]</scope>
    <source>
        <strain evidence="1">Xp_Tom_Tuscaloosa_18b</strain>
    </source>
</reference>
<gene>
    <name evidence="1" type="ORF">G3W61_35625</name>
</gene>
<feature type="non-terminal residue" evidence="1">
    <location>
        <position position="1"/>
    </location>
</feature>
<accession>A0A7X5N6V0</accession>
<dbReference type="EMBL" id="JAAGYU010002764">
    <property type="protein sequence ID" value="NEL81599.1"/>
    <property type="molecule type" value="Genomic_DNA"/>
</dbReference>
<organism evidence="1 2">
    <name type="scientific">Xanthomonas perforans</name>
    <dbReference type="NCBI Taxonomy" id="442694"/>
    <lineage>
        <taxon>Bacteria</taxon>
        <taxon>Pseudomonadati</taxon>
        <taxon>Pseudomonadota</taxon>
        <taxon>Gammaproteobacteria</taxon>
        <taxon>Lysobacterales</taxon>
        <taxon>Lysobacteraceae</taxon>
        <taxon>Xanthomonas</taxon>
    </lineage>
</organism>
<name>A0A7X5N6V0_XANPE</name>
<dbReference type="AlphaFoldDB" id="A0A7X5N6V0"/>
<protein>
    <submittedName>
        <fullName evidence="1">Sugar ABC transporter substrate-binding protein</fullName>
    </submittedName>
</protein>
<sequence>VVIPAIADGEVRPSHTGAAEIQQEVRSGLDGLWVEDADIAGTLNGVCDAIGTLLEQ</sequence>
<evidence type="ECO:0000313" key="2">
    <source>
        <dbReference type="Proteomes" id="UP000471082"/>
    </source>
</evidence>